<proteinExistence type="predicted"/>
<dbReference type="Proteomes" id="UP001341444">
    <property type="component" value="Unassembled WGS sequence"/>
</dbReference>
<dbReference type="InterPro" id="IPR050696">
    <property type="entry name" value="FtsA/MreB"/>
</dbReference>
<name>A0ABU6MJF4_9BACI</name>
<organism evidence="1 2">
    <name type="scientific">Heyndrickxia acidicola</name>
    <dbReference type="NCBI Taxonomy" id="209389"/>
    <lineage>
        <taxon>Bacteria</taxon>
        <taxon>Bacillati</taxon>
        <taxon>Bacillota</taxon>
        <taxon>Bacilli</taxon>
        <taxon>Bacillales</taxon>
        <taxon>Bacillaceae</taxon>
        <taxon>Heyndrickxia</taxon>
    </lineage>
</organism>
<dbReference type="Pfam" id="PF11104">
    <property type="entry name" value="PilM_2"/>
    <property type="match status" value="1"/>
</dbReference>
<dbReference type="SUPFAM" id="SSF53067">
    <property type="entry name" value="Actin-like ATPase domain"/>
    <property type="match status" value="1"/>
</dbReference>
<reference evidence="1 2" key="1">
    <citation type="submission" date="2023-03" db="EMBL/GenBank/DDBJ databases">
        <title>Bacillus Genome Sequencing.</title>
        <authorList>
            <person name="Dunlap C."/>
        </authorList>
    </citation>
    <scope>NUCLEOTIDE SEQUENCE [LARGE SCALE GENOMIC DNA]</scope>
    <source>
        <strain evidence="1 2">B-23453</strain>
    </source>
</reference>
<sequence length="323" mass="37410">MASRFFQQGRNTVNLIFSDHVIRFLELKQHSPLVVQQWGERYFDQELIKDGRILDRKSLAFILENCIEEWGIKKKNVRFIVPDQTIAIRKITVPPDVNDDEIKGYLFLEIGTSIHLPFENPLFDVFLVSKTNAGKEVLLVATEEEVVESYVSLLEELKLNPVAADISPLAFYRLMHLRDYIREEEHVMILQFDHSLLTISIFYQDILVFMRPVPLDGAQTIPDTSALSSFDLESNLLFEFEDLFKVIEQILSFYQFTLNQGSAQVRRFIMSGDHPDMEHIQRRLEQRLDAGIQRIFLEDIKSQDGTIVPDSFSTILGLALKEV</sequence>
<comment type="caution">
    <text evidence="1">The sequence shown here is derived from an EMBL/GenBank/DDBJ whole genome shotgun (WGS) entry which is preliminary data.</text>
</comment>
<keyword evidence="2" id="KW-1185">Reference proteome</keyword>
<dbReference type="RefSeq" id="WP_066261820.1">
    <property type="nucleotide sequence ID" value="NZ_JARMAB010000026.1"/>
</dbReference>
<dbReference type="Gene3D" id="3.30.420.40">
    <property type="match status" value="1"/>
</dbReference>
<accession>A0ABU6MJF4</accession>
<protein>
    <submittedName>
        <fullName evidence="1">Pilus assembly protein PilM</fullName>
    </submittedName>
</protein>
<dbReference type="InterPro" id="IPR005883">
    <property type="entry name" value="PilM"/>
</dbReference>
<dbReference type="PANTHER" id="PTHR32432:SF3">
    <property type="entry name" value="ETHANOLAMINE UTILIZATION PROTEIN EUTJ"/>
    <property type="match status" value="1"/>
</dbReference>
<evidence type="ECO:0000313" key="2">
    <source>
        <dbReference type="Proteomes" id="UP001341444"/>
    </source>
</evidence>
<gene>
    <name evidence="1" type="primary">pilM</name>
    <name evidence="1" type="ORF">P4T90_17275</name>
</gene>
<evidence type="ECO:0000313" key="1">
    <source>
        <dbReference type="EMBL" id="MED1204799.1"/>
    </source>
</evidence>
<dbReference type="PANTHER" id="PTHR32432">
    <property type="entry name" value="CELL DIVISION PROTEIN FTSA-RELATED"/>
    <property type="match status" value="1"/>
</dbReference>
<dbReference type="InterPro" id="IPR043129">
    <property type="entry name" value="ATPase_NBD"/>
</dbReference>
<dbReference type="EMBL" id="JARMAB010000026">
    <property type="protein sequence ID" value="MED1204799.1"/>
    <property type="molecule type" value="Genomic_DNA"/>
</dbReference>